<feature type="binding site" evidence="6">
    <location>
        <begin position="51"/>
        <end position="55"/>
    </location>
    <ligand>
        <name>a 1,2-diacyl-sn-glycero-3-phospho-(1D-myo-inositol-3,4,5-trisphosphate)</name>
        <dbReference type="ChEBI" id="CHEBI:57836"/>
    </ligand>
</feature>
<dbReference type="AlphaFoldDB" id="A0AA91Q123"/>
<reference evidence="8 9" key="1">
    <citation type="submission" date="2017-04" db="EMBL/GenBank/DDBJ databases">
        <title>Draft genome of the yeast Clavispora lusitaniae type strain CBS 6936.</title>
        <authorList>
            <person name="Durrens P."/>
            <person name="Klopp C."/>
            <person name="Biteau N."/>
            <person name="Fitton-Ouhabi V."/>
            <person name="Dementhon K."/>
            <person name="Accoceberry I."/>
            <person name="Sherman D.J."/>
            <person name="Noel T."/>
        </authorList>
    </citation>
    <scope>NUCLEOTIDE SEQUENCE [LARGE SCALE GENOMIC DNA]</scope>
    <source>
        <strain evidence="8 9">CBS 6936</strain>
    </source>
</reference>
<dbReference type="InterPro" id="IPR050840">
    <property type="entry name" value="Adaptor_Complx_Large_Subunit"/>
</dbReference>
<dbReference type="InterPro" id="IPR016024">
    <property type="entry name" value="ARM-type_fold"/>
</dbReference>
<comment type="similarity">
    <text evidence="5">Belongs to the adaptor complexes large subunit family.</text>
</comment>
<dbReference type="InterPro" id="IPR017104">
    <property type="entry name" value="AP2_complex_asu"/>
</dbReference>
<evidence type="ECO:0000313" key="8">
    <source>
        <dbReference type="EMBL" id="OVF08802.1"/>
    </source>
</evidence>
<dbReference type="EMBL" id="LYUB02000007">
    <property type="protein sequence ID" value="OVF08802.1"/>
    <property type="molecule type" value="Genomic_DNA"/>
</dbReference>
<dbReference type="InterPro" id="IPR009028">
    <property type="entry name" value="Coatomer/calthrin_app_sub_C"/>
</dbReference>
<dbReference type="GO" id="GO:0006886">
    <property type="term" value="P:intracellular protein transport"/>
    <property type="evidence" value="ECO:0007669"/>
    <property type="project" value="UniProtKB-UniRule"/>
</dbReference>
<comment type="subcellular location">
    <subcellularLocation>
        <location evidence="1">Endomembrane system</location>
        <topology evidence="1">Peripheral membrane protein</topology>
    </subcellularLocation>
    <subcellularLocation>
        <location evidence="5">Membrane</location>
        <location evidence="5">Coated pit</location>
    </subcellularLocation>
</comment>
<dbReference type="GO" id="GO:0030122">
    <property type="term" value="C:AP-2 adaptor complex"/>
    <property type="evidence" value="ECO:0007669"/>
    <property type="project" value="InterPro"/>
</dbReference>
<keyword evidence="5" id="KW-0168">Coated pit</keyword>
<dbReference type="SUPFAM" id="SSF48371">
    <property type="entry name" value="ARM repeat"/>
    <property type="match status" value="1"/>
</dbReference>
<keyword evidence="3 5" id="KW-0653">Protein transport</keyword>
<dbReference type="GO" id="GO:0035615">
    <property type="term" value="F:clathrin adaptor activity"/>
    <property type="evidence" value="ECO:0007669"/>
    <property type="project" value="InterPro"/>
</dbReference>
<evidence type="ECO:0000256" key="3">
    <source>
        <dbReference type="ARBA" id="ARBA00022927"/>
    </source>
</evidence>
<keyword evidence="2 5" id="KW-0813">Transport</keyword>
<gene>
    <name evidence="8" type="ORF">A9F13_07g02816</name>
</gene>
<keyword evidence="4 5" id="KW-0472">Membrane</keyword>
<dbReference type="Gene3D" id="3.30.310.10">
    <property type="entry name" value="TATA-Binding Protein"/>
    <property type="match status" value="1"/>
</dbReference>
<dbReference type="InterPro" id="IPR013041">
    <property type="entry name" value="Clathrin_app_Ig-like_sf"/>
</dbReference>
<dbReference type="Gene3D" id="2.60.40.1230">
    <property type="match status" value="1"/>
</dbReference>
<dbReference type="Pfam" id="PF01602">
    <property type="entry name" value="Adaptin_N"/>
    <property type="match status" value="2"/>
</dbReference>
<dbReference type="SUPFAM" id="SSF49348">
    <property type="entry name" value="Clathrin adaptor appendage domain"/>
    <property type="match status" value="1"/>
</dbReference>
<protein>
    <recommendedName>
        <fullName evidence="5">AP-2 complex subunit alpha</fullName>
    </recommendedName>
</protein>
<dbReference type="GO" id="GO:0072583">
    <property type="term" value="P:clathrin-dependent endocytosis"/>
    <property type="evidence" value="ECO:0007669"/>
    <property type="project" value="InterPro"/>
</dbReference>
<feature type="binding site" evidence="6">
    <location>
        <position position="38"/>
    </location>
    <ligand>
        <name>a 1,2-diacyl-sn-glycero-3-phospho-(1D-myo-inositol-3,4,5-trisphosphate)</name>
        <dbReference type="ChEBI" id="CHEBI:57836"/>
    </ligand>
</feature>
<feature type="binding site" evidence="6">
    <location>
        <position position="47"/>
    </location>
    <ligand>
        <name>a 1,2-diacyl-sn-glycero-3-phospho-(1D-myo-inositol-3,4,5-trisphosphate)</name>
        <dbReference type="ChEBI" id="CHEBI:57836"/>
    </ligand>
</feature>
<evidence type="ECO:0000256" key="6">
    <source>
        <dbReference type="PIRSR" id="PIRSR037091-1"/>
    </source>
</evidence>
<organism evidence="8 9">
    <name type="scientific">Clavispora lusitaniae</name>
    <name type="common">Candida lusitaniae</name>
    <dbReference type="NCBI Taxonomy" id="36911"/>
    <lineage>
        <taxon>Eukaryota</taxon>
        <taxon>Fungi</taxon>
        <taxon>Dikarya</taxon>
        <taxon>Ascomycota</taxon>
        <taxon>Saccharomycotina</taxon>
        <taxon>Pichiomycetes</taxon>
        <taxon>Metschnikowiaceae</taxon>
        <taxon>Clavispora</taxon>
    </lineage>
</organism>
<evidence type="ECO:0000256" key="5">
    <source>
        <dbReference type="PIRNR" id="PIRNR037091"/>
    </source>
</evidence>
<evidence type="ECO:0000259" key="7">
    <source>
        <dbReference type="Pfam" id="PF01602"/>
    </source>
</evidence>
<dbReference type="InterPro" id="IPR002553">
    <property type="entry name" value="Clathrin/coatomer_adapt-like_N"/>
</dbReference>
<dbReference type="SUPFAM" id="SSF55711">
    <property type="entry name" value="Subdomain of clathrin and coatomer appendage domain"/>
    <property type="match status" value="1"/>
</dbReference>
<comment type="function">
    <text evidence="5">Adaptins are components of the adaptor complexes which link clathrin to receptors in coated vesicles. Clathrin-associated protein complexes are believed to interact with the cytoplasmic tails of membrane proteins, leading to their selection and concentration.</text>
</comment>
<sequence>MAPQMKGLTQFIVDLRNSNNAEEERKRINLEISNIQSKFAISNLNSYQKKKYVCKLIYIHLLGFEEDTNFGLKQAYALAESSDFSEKQLGYLSISILFKRDATNPSAYIEGLFEQTHVHLLRDLKIDKEAVNCLALQFIASNFNVMIHSLSMGSAGSSTIGIYGQQWSDLIDMVYGFCVSPVSSANIRKKALITLLVMIKITPKVITINDNWIPRLLALLDDANPSVVLSAIPLTKYLTDVKPQYIKSILPTIAARLERLVVNRSCPLEYLFYDIPAPWLVTRLLQLTEHFLLPSEDSRNVALSVSELDSETLSKLRNVVSTSIQTATGPSNGQPGRNSQSSILFQAVALASLLDASSSAIEGAVGALISLLDFPDTNLRYLVLDALTKLSARSNPKASFKDHMEKIFASLYDRDVSIRRKTVDLSYTMCEPSNYGQIVSKLLDYLPVCDSTLRNEISIKVAVIAEKYASDPLWYVSTMLRLLSICGNSKPNSGDPGTASEIWERIAQIIVNNEDLQKMTGKYIMNTLKKPKGSIQDGLYKVAAFVLGEYGHKLAESADQNNHFTLEVQFTALMEAYFNASLSARPLIMSAFIKFIVKSPNEDFVPDILDLFEAEAQSLDLEIQTRAHEYLKVASYMVSGDQRDIEFARSIVAQMPPFTSKRNKLLNHLGSVKHITERSSSTVNVSKIPKLKVKTTGHSSSNDLSDVEDLSNITEDDLDPFHDPQPRAPQLSPNWYAGYHRMLQYDAGIFYEDQLVKITYRTIKEGPDISIIFTVINNASKTADANITAFTVLEVCNMSQKHPEKYAINLVKVPDPTIPQKTTLELKIKVREVLENTECPIICFTYKCSGSFNKLNLKIPIVLIKTLSGTSLSSLEDFRKRWLQIGELLGTVEGEKKGVITTNHRYTSANMVRMIQRIGFAIVHSTPDNAEGVLVMGAGILRTLKSNYGLLLTIKSTDVMGRSFDVAVRSTGGGVSEIIFQTLKEMLESK</sequence>
<feature type="domain" description="Clathrin/coatomer adaptor adaptin-like N-terminal" evidence="7">
    <location>
        <begin position="24"/>
        <end position="138"/>
    </location>
</feature>
<dbReference type="PANTHER" id="PTHR22780">
    <property type="entry name" value="ADAPTIN, ALPHA/GAMMA/EPSILON"/>
    <property type="match status" value="1"/>
</dbReference>
<dbReference type="KEGG" id="clus:A9F13_07g02816"/>
<comment type="caution">
    <text evidence="8">The sequence shown here is derived from an EMBL/GenBank/DDBJ whole genome shotgun (WGS) entry which is preliminary data.</text>
</comment>
<feature type="domain" description="Clathrin/coatomer adaptor adaptin-like N-terminal" evidence="7">
    <location>
        <begin position="184"/>
        <end position="634"/>
    </location>
</feature>
<dbReference type="InterPro" id="IPR012295">
    <property type="entry name" value="TBP_dom_sf"/>
</dbReference>
<dbReference type="PIRSF" id="PIRSF037091">
    <property type="entry name" value="AP2_complex_alpha"/>
    <property type="match status" value="1"/>
</dbReference>
<evidence type="ECO:0000313" key="9">
    <source>
        <dbReference type="Proteomes" id="UP000195602"/>
    </source>
</evidence>
<dbReference type="Proteomes" id="UP000195602">
    <property type="component" value="Unassembled WGS sequence"/>
</dbReference>
<dbReference type="Gene3D" id="1.25.10.10">
    <property type="entry name" value="Leucine-rich Repeat Variant"/>
    <property type="match status" value="1"/>
</dbReference>
<dbReference type="InterPro" id="IPR011989">
    <property type="entry name" value="ARM-like"/>
</dbReference>
<accession>A0AA91Q123</accession>
<evidence type="ECO:0000256" key="1">
    <source>
        <dbReference type="ARBA" id="ARBA00004184"/>
    </source>
</evidence>
<evidence type="ECO:0000256" key="4">
    <source>
        <dbReference type="ARBA" id="ARBA00023136"/>
    </source>
</evidence>
<proteinExistence type="inferred from homology"/>
<keyword evidence="5" id="KW-0254">Endocytosis</keyword>
<evidence type="ECO:0000256" key="2">
    <source>
        <dbReference type="ARBA" id="ARBA00022448"/>
    </source>
</evidence>
<name>A0AA91Q123_CLALS</name>